<proteinExistence type="predicted"/>
<dbReference type="GO" id="GO:0016020">
    <property type="term" value="C:membrane"/>
    <property type="evidence" value="ECO:0007669"/>
    <property type="project" value="InterPro"/>
</dbReference>
<accession>A0A928BTR0</accession>
<protein>
    <submittedName>
        <fullName evidence="5">Tetratricopeptide repeat protein</fullName>
    </submittedName>
</protein>
<sequence>MKTKKVTIWLITLLIMVFGIEACKAPTPNKMNTEVKRVEDSIKNGNLEAAKQLIAQHMSEATDSDMYYRWLSVQNRLWYAEMKVDSMTAVSDSIYHYLSAHENKHNSVRTLLWAEWYKTKAVFLSAILGRPDSALIYNEKAIRLLETLKDEKEFRLTAMTNQAFFYQQTGTYDKSVEGYVKALEFADSIGKSEEDKTPLLLGISTVYTYMGDYERSNYWWSRCQKQLPSMIKSDQFIYYNDRGNDYYFQKKYEKARDCFTQAASLVKGDESKSWDYYTSLTNLGEIYVCLGKADSARIMLHQADSFFHKVDFQPLLYYIETSRVKLELMEGHPQQALQMIRNSKLADPQIPAARAQRLIATKQVMRETGNFSDAYEASHHLHLLSDSLQRAQISMQFSTKLMEYEHDKKLIEQDRIIEKTRADKLLAWGLFAIALFTVAILIVLILFFRRRHKYNELQTRQQIVMMRMENIRNRITPHFIYNALNHEVLAQMEGRKVDLNSLTQLLRRGVEQAGIFQTTLEEELNFVDYYIDIEGRQMGPDFKYYKEIAEDVDSNNVYLPSMIVQIFAENALKHGLRPIKPAEGQLRKLTIRVSREQQATLVEVMDNGKGLQSRLNTTGSQTGSRVVRQTIQMLNENNKNKITFGIGNWKQDGESGCRSWIMLPDNYNYQFNNQDF</sequence>
<evidence type="ECO:0000313" key="5">
    <source>
        <dbReference type="EMBL" id="MBE6266544.1"/>
    </source>
</evidence>
<dbReference type="InterPro" id="IPR011990">
    <property type="entry name" value="TPR-like_helical_dom_sf"/>
</dbReference>
<keyword evidence="3" id="KW-0472">Membrane</keyword>
<feature type="transmembrane region" description="Helical" evidence="3">
    <location>
        <begin position="425"/>
        <end position="448"/>
    </location>
</feature>
<keyword evidence="3" id="KW-0812">Transmembrane</keyword>
<dbReference type="InterPro" id="IPR036890">
    <property type="entry name" value="HATPase_C_sf"/>
</dbReference>
<dbReference type="Pfam" id="PF07719">
    <property type="entry name" value="TPR_2"/>
    <property type="match status" value="1"/>
</dbReference>
<comment type="caution">
    <text evidence="5">The sequence shown here is derived from an EMBL/GenBank/DDBJ whole genome shotgun (WGS) entry which is preliminary data.</text>
</comment>
<feature type="domain" description="Signal transduction histidine kinase internal region" evidence="4">
    <location>
        <begin position="467"/>
        <end position="539"/>
    </location>
</feature>
<dbReference type="PANTHER" id="PTHR34220:SF7">
    <property type="entry name" value="SENSOR HISTIDINE KINASE YPDA"/>
    <property type="match status" value="1"/>
</dbReference>
<dbReference type="InterPro" id="IPR010559">
    <property type="entry name" value="Sig_transdc_His_kin_internal"/>
</dbReference>
<dbReference type="Gene3D" id="1.25.40.10">
    <property type="entry name" value="Tetratricopeptide repeat domain"/>
    <property type="match status" value="2"/>
</dbReference>
<keyword evidence="2" id="KW-0802">TPR repeat</keyword>
<evidence type="ECO:0000313" key="6">
    <source>
        <dbReference type="Proteomes" id="UP000763088"/>
    </source>
</evidence>
<dbReference type="SMART" id="SM00028">
    <property type="entry name" value="TPR"/>
    <property type="match status" value="3"/>
</dbReference>
<dbReference type="SUPFAM" id="SSF55874">
    <property type="entry name" value="ATPase domain of HSP90 chaperone/DNA topoisomerase II/histidine kinase"/>
    <property type="match status" value="1"/>
</dbReference>
<keyword evidence="3" id="KW-1133">Transmembrane helix</keyword>
<dbReference type="SUPFAM" id="SSF81901">
    <property type="entry name" value="HCP-like"/>
    <property type="match status" value="1"/>
</dbReference>
<gene>
    <name evidence="5" type="ORF">E7102_08750</name>
</gene>
<keyword evidence="1" id="KW-0677">Repeat</keyword>
<dbReference type="Proteomes" id="UP000763088">
    <property type="component" value="Unassembled WGS sequence"/>
</dbReference>
<name>A0A928BTR0_XYLRU</name>
<dbReference type="AlphaFoldDB" id="A0A928BTR0"/>
<evidence type="ECO:0000259" key="4">
    <source>
        <dbReference type="Pfam" id="PF06580"/>
    </source>
</evidence>
<reference evidence="5" key="1">
    <citation type="submission" date="2019-04" db="EMBL/GenBank/DDBJ databases">
        <title>Evolution of Biomass-Degrading Anaerobic Consortia Revealed by Metagenomics.</title>
        <authorList>
            <person name="Peng X."/>
        </authorList>
    </citation>
    <scope>NUCLEOTIDE SEQUENCE</scope>
    <source>
        <strain evidence="5">SIG141</strain>
    </source>
</reference>
<dbReference type="InterPro" id="IPR019734">
    <property type="entry name" value="TPR_rpt"/>
</dbReference>
<evidence type="ECO:0000256" key="2">
    <source>
        <dbReference type="ARBA" id="ARBA00022803"/>
    </source>
</evidence>
<dbReference type="PANTHER" id="PTHR34220">
    <property type="entry name" value="SENSOR HISTIDINE KINASE YPDA"/>
    <property type="match status" value="1"/>
</dbReference>
<dbReference type="InterPro" id="IPR050640">
    <property type="entry name" value="Bact_2-comp_sensor_kinase"/>
</dbReference>
<dbReference type="Gene3D" id="3.30.565.10">
    <property type="entry name" value="Histidine kinase-like ATPase, C-terminal domain"/>
    <property type="match status" value="1"/>
</dbReference>
<organism evidence="5 6">
    <name type="scientific">Xylanibacter ruminicola</name>
    <name type="common">Prevotella ruminicola</name>
    <dbReference type="NCBI Taxonomy" id="839"/>
    <lineage>
        <taxon>Bacteria</taxon>
        <taxon>Pseudomonadati</taxon>
        <taxon>Bacteroidota</taxon>
        <taxon>Bacteroidia</taxon>
        <taxon>Bacteroidales</taxon>
        <taxon>Prevotellaceae</taxon>
        <taxon>Xylanibacter</taxon>
    </lineage>
</organism>
<dbReference type="InterPro" id="IPR013105">
    <property type="entry name" value="TPR_2"/>
</dbReference>
<dbReference type="GO" id="GO:0000155">
    <property type="term" value="F:phosphorelay sensor kinase activity"/>
    <property type="evidence" value="ECO:0007669"/>
    <property type="project" value="InterPro"/>
</dbReference>
<evidence type="ECO:0000256" key="1">
    <source>
        <dbReference type="ARBA" id="ARBA00022737"/>
    </source>
</evidence>
<dbReference type="EMBL" id="SUYD01000010">
    <property type="protein sequence ID" value="MBE6266544.1"/>
    <property type="molecule type" value="Genomic_DNA"/>
</dbReference>
<evidence type="ECO:0000256" key="3">
    <source>
        <dbReference type="SAM" id="Phobius"/>
    </source>
</evidence>
<dbReference type="Pfam" id="PF06580">
    <property type="entry name" value="His_kinase"/>
    <property type="match status" value="1"/>
</dbReference>